<keyword evidence="3" id="KW-1185">Reference proteome</keyword>
<keyword evidence="1" id="KW-1133">Transmembrane helix</keyword>
<dbReference type="Proteomes" id="UP000242497">
    <property type="component" value="Unassembled WGS sequence"/>
</dbReference>
<organism evidence="2 3">
    <name type="scientific">Tepidibacter formicigenes DSM 15518</name>
    <dbReference type="NCBI Taxonomy" id="1123349"/>
    <lineage>
        <taxon>Bacteria</taxon>
        <taxon>Bacillati</taxon>
        <taxon>Bacillota</taxon>
        <taxon>Clostridia</taxon>
        <taxon>Peptostreptococcales</taxon>
        <taxon>Peptostreptococcaceae</taxon>
        <taxon>Tepidibacter</taxon>
    </lineage>
</organism>
<gene>
    <name evidence="2" type="ORF">SAMN02744037_01910</name>
</gene>
<evidence type="ECO:0000313" key="2">
    <source>
        <dbReference type="EMBL" id="SHK22180.1"/>
    </source>
</evidence>
<evidence type="ECO:0000313" key="3">
    <source>
        <dbReference type="Proteomes" id="UP000242497"/>
    </source>
</evidence>
<name>A0A1M6QQ05_9FIRM</name>
<reference evidence="3" key="1">
    <citation type="submission" date="2016-11" db="EMBL/GenBank/DDBJ databases">
        <authorList>
            <person name="Varghese N."/>
            <person name="Submissions S."/>
        </authorList>
    </citation>
    <scope>NUCLEOTIDE SEQUENCE [LARGE SCALE GENOMIC DNA]</scope>
    <source>
        <strain evidence="3">DSM 15518</strain>
    </source>
</reference>
<dbReference type="EMBL" id="FRAE01000045">
    <property type="protein sequence ID" value="SHK22180.1"/>
    <property type="molecule type" value="Genomic_DNA"/>
</dbReference>
<dbReference type="STRING" id="1123349.SAMN02744037_01910"/>
<keyword evidence="1" id="KW-0472">Membrane</keyword>
<sequence length="81" mass="9425">MRGRSKKEALVFLGFFIGYSMLFVCIIRVSFFYGLKDIMKLEPFSNYLTTAIFFIMSGGFAFGEAEFTTDFLFDKVELKRE</sequence>
<protein>
    <submittedName>
        <fullName evidence="2">Uncharacterized protein</fullName>
    </submittedName>
</protein>
<proteinExistence type="predicted"/>
<accession>A0A1M6QQ05</accession>
<dbReference type="RefSeq" id="WP_072889407.1">
    <property type="nucleotide sequence ID" value="NZ_FRAE01000045.1"/>
</dbReference>
<keyword evidence="1" id="KW-0812">Transmembrane</keyword>
<evidence type="ECO:0000256" key="1">
    <source>
        <dbReference type="SAM" id="Phobius"/>
    </source>
</evidence>
<dbReference type="AlphaFoldDB" id="A0A1M6QQ05"/>
<feature type="transmembrane region" description="Helical" evidence="1">
    <location>
        <begin position="12"/>
        <end position="35"/>
    </location>
</feature>
<feature type="transmembrane region" description="Helical" evidence="1">
    <location>
        <begin position="47"/>
        <end position="73"/>
    </location>
</feature>